<dbReference type="EMBL" id="CM055745">
    <property type="protein sequence ID" value="KAJ7997932.1"/>
    <property type="molecule type" value="Genomic_DNA"/>
</dbReference>
<reference evidence="1" key="1">
    <citation type="submission" date="2021-05" db="EMBL/GenBank/DDBJ databases">
        <authorList>
            <person name="Pan Q."/>
            <person name="Jouanno E."/>
            <person name="Zahm M."/>
            <person name="Klopp C."/>
            <person name="Cabau C."/>
            <person name="Louis A."/>
            <person name="Berthelot C."/>
            <person name="Parey E."/>
            <person name="Roest Crollius H."/>
            <person name="Montfort J."/>
            <person name="Robinson-Rechavi M."/>
            <person name="Bouchez O."/>
            <person name="Lampietro C."/>
            <person name="Lopez Roques C."/>
            <person name="Donnadieu C."/>
            <person name="Postlethwait J."/>
            <person name="Bobe J."/>
            <person name="Dillon D."/>
            <person name="Chandos A."/>
            <person name="von Hippel F."/>
            <person name="Guiguen Y."/>
        </authorList>
    </citation>
    <scope>NUCLEOTIDE SEQUENCE</scope>
    <source>
        <strain evidence="1">YG-Jan2019</strain>
    </source>
</reference>
<name>A0ACC2G2R9_DALPE</name>
<keyword evidence="2" id="KW-1185">Reference proteome</keyword>
<accession>A0ACC2G2R9</accession>
<evidence type="ECO:0000313" key="1">
    <source>
        <dbReference type="EMBL" id="KAJ7997932.1"/>
    </source>
</evidence>
<comment type="caution">
    <text evidence="1">The sequence shown here is derived from an EMBL/GenBank/DDBJ whole genome shotgun (WGS) entry which is preliminary data.</text>
</comment>
<gene>
    <name evidence="1" type="ORF">DPEC_G00217300</name>
</gene>
<evidence type="ECO:0000313" key="2">
    <source>
        <dbReference type="Proteomes" id="UP001157502"/>
    </source>
</evidence>
<dbReference type="Proteomes" id="UP001157502">
    <property type="component" value="Chromosome 18"/>
</dbReference>
<protein>
    <submittedName>
        <fullName evidence="1">Uncharacterized protein</fullName>
    </submittedName>
</protein>
<proteinExistence type="predicted"/>
<organism evidence="1 2">
    <name type="scientific">Dallia pectoralis</name>
    <name type="common">Alaska blackfish</name>
    <dbReference type="NCBI Taxonomy" id="75939"/>
    <lineage>
        <taxon>Eukaryota</taxon>
        <taxon>Metazoa</taxon>
        <taxon>Chordata</taxon>
        <taxon>Craniata</taxon>
        <taxon>Vertebrata</taxon>
        <taxon>Euteleostomi</taxon>
        <taxon>Actinopterygii</taxon>
        <taxon>Neopterygii</taxon>
        <taxon>Teleostei</taxon>
        <taxon>Protacanthopterygii</taxon>
        <taxon>Esociformes</taxon>
        <taxon>Umbridae</taxon>
        <taxon>Dallia</taxon>
    </lineage>
</organism>
<sequence>MEFYPLNGTPVPNPPVKARTTMFPLISQVYMSFVKAQITKKKLENACECRDGECSDLHRYIDFTSSFTEPLPPWRCDED</sequence>